<evidence type="ECO:0000313" key="2">
    <source>
        <dbReference type="EMBL" id="KAG5542069.1"/>
    </source>
</evidence>
<feature type="region of interest" description="Disordered" evidence="1">
    <location>
        <begin position="106"/>
        <end position="130"/>
    </location>
</feature>
<name>A0AAV6JR00_9ERIC</name>
<dbReference type="EMBL" id="JACTNZ010000007">
    <property type="protein sequence ID" value="KAG5542069.1"/>
    <property type="molecule type" value="Genomic_DNA"/>
</dbReference>
<dbReference type="AlphaFoldDB" id="A0AAV6JR00"/>
<accession>A0AAV6JR00</accession>
<gene>
    <name evidence="2" type="ORF">RHGRI_021801</name>
</gene>
<comment type="caution">
    <text evidence="2">The sequence shown here is derived from an EMBL/GenBank/DDBJ whole genome shotgun (WGS) entry which is preliminary data.</text>
</comment>
<sequence length="130" mass="14599">MLAMNPILELVEVSNNVGSQISHGLDSIVQDSLSPEVENETPSPKSIAQESEVQVIENQEWIVQQQEPEKNDAANISPGLLESNCQLRDSQVKGISLQVVLHPNDTGKEYQKKLRRQKYDNSQSQNFEEI</sequence>
<reference evidence="2" key="1">
    <citation type="submission" date="2020-08" db="EMBL/GenBank/DDBJ databases">
        <title>Plant Genome Project.</title>
        <authorList>
            <person name="Zhang R.-G."/>
        </authorList>
    </citation>
    <scope>NUCLEOTIDE SEQUENCE</scope>
    <source>
        <strain evidence="2">WSP0</strain>
        <tissue evidence="2">Leaf</tissue>
    </source>
</reference>
<proteinExistence type="predicted"/>
<protein>
    <submittedName>
        <fullName evidence="2">Uncharacterized protein</fullName>
    </submittedName>
</protein>
<dbReference type="Proteomes" id="UP000823749">
    <property type="component" value="Chromosome 7"/>
</dbReference>
<evidence type="ECO:0000313" key="3">
    <source>
        <dbReference type="Proteomes" id="UP000823749"/>
    </source>
</evidence>
<feature type="compositionally biased region" description="Polar residues" evidence="1">
    <location>
        <begin position="120"/>
        <end position="130"/>
    </location>
</feature>
<organism evidence="2 3">
    <name type="scientific">Rhododendron griersonianum</name>
    <dbReference type="NCBI Taxonomy" id="479676"/>
    <lineage>
        <taxon>Eukaryota</taxon>
        <taxon>Viridiplantae</taxon>
        <taxon>Streptophyta</taxon>
        <taxon>Embryophyta</taxon>
        <taxon>Tracheophyta</taxon>
        <taxon>Spermatophyta</taxon>
        <taxon>Magnoliopsida</taxon>
        <taxon>eudicotyledons</taxon>
        <taxon>Gunneridae</taxon>
        <taxon>Pentapetalae</taxon>
        <taxon>asterids</taxon>
        <taxon>Ericales</taxon>
        <taxon>Ericaceae</taxon>
        <taxon>Ericoideae</taxon>
        <taxon>Rhodoreae</taxon>
        <taxon>Rhododendron</taxon>
    </lineage>
</organism>
<feature type="region of interest" description="Disordered" evidence="1">
    <location>
        <begin position="32"/>
        <end position="51"/>
    </location>
</feature>
<keyword evidence="3" id="KW-1185">Reference proteome</keyword>
<evidence type="ECO:0000256" key="1">
    <source>
        <dbReference type="SAM" id="MobiDB-lite"/>
    </source>
</evidence>
<feature type="compositionally biased region" description="Polar residues" evidence="1">
    <location>
        <begin position="40"/>
        <end position="51"/>
    </location>
</feature>